<evidence type="ECO:0000313" key="8">
    <source>
        <dbReference type="EMBL" id="GAA2415484.1"/>
    </source>
</evidence>
<evidence type="ECO:0000313" key="9">
    <source>
        <dbReference type="Proteomes" id="UP001501231"/>
    </source>
</evidence>
<feature type="transmembrane region" description="Helical" evidence="5">
    <location>
        <begin position="137"/>
        <end position="160"/>
    </location>
</feature>
<evidence type="ECO:0000256" key="3">
    <source>
        <dbReference type="ARBA" id="ARBA00022989"/>
    </source>
</evidence>
<dbReference type="PANTHER" id="PTHR43879:SF1">
    <property type="entry name" value="GLUCOSE IMPORT SYSTEM PERMEASE PROTEIN GLCU"/>
    <property type="match status" value="1"/>
</dbReference>
<evidence type="ECO:0000256" key="1">
    <source>
        <dbReference type="ARBA" id="ARBA00004141"/>
    </source>
</evidence>
<keyword evidence="3 5" id="KW-1133">Transmembrane helix</keyword>
<dbReference type="CDD" id="cd06261">
    <property type="entry name" value="TM_PBP2"/>
    <property type="match status" value="1"/>
</dbReference>
<dbReference type="InterPro" id="IPR035906">
    <property type="entry name" value="MetI-like_sf"/>
</dbReference>
<feature type="transmembrane region" description="Helical" evidence="5">
    <location>
        <begin position="42"/>
        <end position="63"/>
    </location>
</feature>
<keyword evidence="5" id="KW-0813">Transport</keyword>
<feature type="transmembrane region" description="Helical" evidence="5">
    <location>
        <begin position="107"/>
        <end position="125"/>
    </location>
</feature>
<dbReference type="PROSITE" id="PS50928">
    <property type="entry name" value="ABC_TM1"/>
    <property type="match status" value="1"/>
</dbReference>
<keyword evidence="4 5" id="KW-0472">Membrane</keyword>
<feature type="transmembrane region" description="Helical" evidence="5">
    <location>
        <begin position="172"/>
        <end position="192"/>
    </location>
</feature>
<dbReference type="Proteomes" id="UP001501231">
    <property type="component" value="Unassembled WGS sequence"/>
</dbReference>
<evidence type="ECO:0000259" key="7">
    <source>
        <dbReference type="PROSITE" id="PS50928"/>
    </source>
</evidence>
<dbReference type="EMBL" id="BAAARW010000011">
    <property type="protein sequence ID" value="GAA2415484.1"/>
    <property type="molecule type" value="Genomic_DNA"/>
</dbReference>
<dbReference type="SUPFAM" id="SSF161098">
    <property type="entry name" value="MetI-like"/>
    <property type="match status" value="1"/>
</dbReference>
<dbReference type="Pfam" id="PF00528">
    <property type="entry name" value="BPD_transp_1"/>
    <property type="match status" value="1"/>
</dbReference>
<evidence type="ECO:0000256" key="2">
    <source>
        <dbReference type="ARBA" id="ARBA00022692"/>
    </source>
</evidence>
<accession>A0ABN3IX92</accession>
<dbReference type="InterPro" id="IPR000515">
    <property type="entry name" value="MetI-like"/>
</dbReference>
<comment type="similarity">
    <text evidence="5">Belongs to the binding-protein-dependent transport system permease family.</text>
</comment>
<comment type="subcellular location">
    <subcellularLocation>
        <location evidence="5">Cell membrane</location>
        <topology evidence="5">Multi-pass membrane protein</topology>
    </subcellularLocation>
    <subcellularLocation>
        <location evidence="1">Membrane</location>
        <topology evidence="1">Multi-pass membrane protein</topology>
    </subcellularLocation>
</comment>
<gene>
    <name evidence="8" type="ORF">GCM10010191_27160</name>
</gene>
<evidence type="ECO:0000256" key="6">
    <source>
        <dbReference type="SAM" id="MobiDB-lite"/>
    </source>
</evidence>
<feature type="transmembrane region" description="Helical" evidence="5">
    <location>
        <begin position="213"/>
        <end position="234"/>
    </location>
</feature>
<protein>
    <submittedName>
        <fullName evidence="8">Carbohydrate ABC transporter permease</fullName>
    </submittedName>
</protein>
<name>A0ABN3IX92_9ACTN</name>
<feature type="transmembrane region" description="Helical" evidence="5">
    <location>
        <begin position="276"/>
        <end position="298"/>
    </location>
</feature>
<evidence type="ECO:0000256" key="4">
    <source>
        <dbReference type="ARBA" id="ARBA00023136"/>
    </source>
</evidence>
<feature type="domain" description="ABC transmembrane type-1" evidence="7">
    <location>
        <begin position="101"/>
        <end position="293"/>
    </location>
</feature>
<dbReference type="PANTHER" id="PTHR43879">
    <property type="entry name" value="ABC TRANSPORTER PERMEASE PROTEIN"/>
    <property type="match status" value="1"/>
</dbReference>
<comment type="caution">
    <text evidence="8">The sequence shown here is derived from an EMBL/GenBank/DDBJ whole genome shotgun (WGS) entry which is preliminary data.</text>
</comment>
<evidence type="ECO:0000256" key="5">
    <source>
        <dbReference type="RuleBase" id="RU363032"/>
    </source>
</evidence>
<organism evidence="8 9">
    <name type="scientific">Actinomadura vinacea</name>
    <dbReference type="NCBI Taxonomy" id="115336"/>
    <lineage>
        <taxon>Bacteria</taxon>
        <taxon>Bacillati</taxon>
        <taxon>Actinomycetota</taxon>
        <taxon>Actinomycetes</taxon>
        <taxon>Streptosporangiales</taxon>
        <taxon>Thermomonosporaceae</taxon>
        <taxon>Actinomadura</taxon>
    </lineage>
</organism>
<feature type="compositionally biased region" description="Basic and acidic residues" evidence="6">
    <location>
        <begin position="1"/>
        <end position="16"/>
    </location>
</feature>
<feature type="region of interest" description="Disordered" evidence="6">
    <location>
        <begin position="1"/>
        <end position="33"/>
    </location>
</feature>
<reference evidence="8 9" key="1">
    <citation type="journal article" date="2019" name="Int. J. Syst. Evol. Microbiol.">
        <title>The Global Catalogue of Microorganisms (GCM) 10K type strain sequencing project: providing services to taxonomists for standard genome sequencing and annotation.</title>
        <authorList>
            <consortium name="The Broad Institute Genomics Platform"/>
            <consortium name="The Broad Institute Genome Sequencing Center for Infectious Disease"/>
            <person name="Wu L."/>
            <person name="Ma J."/>
        </authorList>
    </citation>
    <scope>NUCLEOTIDE SEQUENCE [LARGE SCALE GENOMIC DNA]</scope>
    <source>
        <strain evidence="8 9">JCM 3325</strain>
    </source>
</reference>
<dbReference type="Gene3D" id="1.10.3720.10">
    <property type="entry name" value="MetI-like"/>
    <property type="match status" value="1"/>
</dbReference>
<proteinExistence type="inferred from homology"/>
<keyword evidence="2 5" id="KW-0812">Transmembrane</keyword>
<keyword evidence="9" id="KW-1185">Reference proteome</keyword>
<sequence>MSGGAVKEEGLRDRPRGGPAVSTAKAPRARPPRLRDPRTMRIIRFAILMAFLLVFLMPVYVLLVTSFKPLQEADPSTAWNLPRDWSTQGWSSAWETLRPGLENSVKIAVSASLISAVLGSLNGYVLSKWRFPGADAVFTLFLFGMFIPYQAVMIPLAGMLTDIELVGTIRGLVLTHVVYGIPICTLIFRNYYVTIPDELIEAARVDGAGMLRTYWSIVLPVSGPAFAVTLIWQFTSAWNDFLFAVFLGAPDSWPVTVLLNNTAGSGAVAVQYNQQMASALLASLPTLLVYLLLGRFFMRGLMAGALKG</sequence>